<proteinExistence type="predicted"/>
<dbReference type="KEGG" id="tot:TOT_020000724"/>
<dbReference type="EMBL" id="AP011947">
    <property type="protein sequence ID" value="BAM40468.1"/>
    <property type="molecule type" value="Genomic_DNA"/>
</dbReference>
<dbReference type="RefSeq" id="XP_009690769.1">
    <property type="nucleotide sequence ID" value="XM_009692474.1"/>
</dbReference>
<keyword evidence="1" id="KW-0812">Transmembrane</keyword>
<dbReference type="VEuPathDB" id="PiroplasmaDB:TOT_020000724"/>
<keyword evidence="1" id="KW-1133">Transmembrane helix</keyword>
<name>J4C8A9_THEOR</name>
<evidence type="ECO:0000313" key="2">
    <source>
        <dbReference type="EMBL" id="BAM40468.1"/>
    </source>
</evidence>
<feature type="transmembrane region" description="Helical" evidence="1">
    <location>
        <begin position="670"/>
        <end position="693"/>
    </location>
</feature>
<reference evidence="2 3" key="1">
    <citation type="journal article" date="2012" name="MBio">
        <title>Comparative genome analysis of three eukaryotic parasites with differing abilities to transform leukocytes reveals key mediators of Theileria-induced leukocyte transformation.</title>
        <authorList>
            <person name="Hayashida K."/>
            <person name="Hara Y."/>
            <person name="Abe T."/>
            <person name="Yamasaki C."/>
            <person name="Toyoda A."/>
            <person name="Kosuge T."/>
            <person name="Suzuki Y."/>
            <person name="Sato Y."/>
            <person name="Kawashima S."/>
            <person name="Katayama T."/>
            <person name="Wakaguri H."/>
            <person name="Inoue N."/>
            <person name="Homma K."/>
            <person name="Tada-Umezaki M."/>
            <person name="Yagi Y."/>
            <person name="Fujii Y."/>
            <person name="Habara T."/>
            <person name="Kanehisa M."/>
            <person name="Watanabe H."/>
            <person name="Ito K."/>
            <person name="Gojobori T."/>
            <person name="Sugawara H."/>
            <person name="Imanishi T."/>
            <person name="Weir W."/>
            <person name="Gardner M."/>
            <person name="Pain A."/>
            <person name="Shiels B."/>
            <person name="Hattori M."/>
            <person name="Nene V."/>
            <person name="Sugimoto C."/>
        </authorList>
    </citation>
    <scope>NUCLEOTIDE SEQUENCE [LARGE SCALE GENOMIC DNA]</scope>
    <source>
        <strain evidence="2 3">Shintoku</strain>
    </source>
</reference>
<keyword evidence="1" id="KW-0472">Membrane</keyword>
<accession>J4C8A9</accession>
<keyword evidence="3" id="KW-1185">Reference proteome</keyword>
<gene>
    <name evidence="2" type="ORF">TOT_020000724</name>
</gene>
<organism evidence="2 3">
    <name type="scientific">Theileria orientalis strain Shintoku</name>
    <dbReference type="NCBI Taxonomy" id="869250"/>
    <lineage>
        <taxon>Eukaryota</taxon>
        <taxon>Sar</taxon>
        <taxon>Alveolata</taxon>
        <taxon>Apicomplexa</taxon>
        <taxon>Aconoidasida</taxon>
        <taxon>Piroplasmida</taxon>
        <taxon>Theileriidae</taxon>
        <taxon>Theileria</taxon>
    </lineage>
</organism>
<dbReference type="Proteomes" id="UP000003786">
    <property type="component" value="Chromosome 2"/>
</dbReference>
<protein>
    <submittedName>
        <fullName evidence="2">Uncharacterized protein</fullName>
    </submittedName>
</protein>
<sequence length="706" mass="82296">MVKIYLASTPGASSYIIGNQNIEKQDFPISNLFFRYQHNRTGWLSNDNIQVYEKYSWSGSFVTLKATGVYDGYSVKHEHVYFNKYNEGVPLVLVIFFTGRGNVKNKFYRLAGFKQDLGNTKDIEELEDYTTDENMLTALLEENDKIETILTYNIGLTEGTGEDKDTYNGQKIKLTKLTSNPEDDEDQKSLLKAFEGDVFRIYTHKSLNLRSPNKYCYIYKQQLLIDEKKQPIRNLINNNYILTVYFSVVNKPLIIEFSKQGSDKKSNLYYYLKESDDGTEYWEQIKQGSVLDVEITDDKIYEQLTSNDYEKLLSLLRTLNNKCTKTIFFMLDAQKDPYGKSEIGLAFDEYSNYKMINNDEITVEEKKDDNVKCITDKKFIVIEHDFSQIASSIENNEVAELKFIIPNAKDKHSIVTLYKDDKAKEIDSLMYSKGKKRLYTYFYGHDFRTLLLCYNGQAYKPKDLNEYQFKWVKDNSIGSCCCDGSTTGLINTLTNVTSFLNVVNLNVRPDPGSENKTYDIYKLGDKQIQIRVKVGEPVGCYKVYVHEPNEEGYRLGNIEYKEGFDEIKGSISYESNWNSYGYLGRVFVYYYNLDEEYRYPLIVVLEFKNNFKSIFKQYQLSSINYKWSQTYGFEYNENKLLQDLYILTKRFNLKDYKDHESECLGKNKHIGAIIGTVVPTTLVTGGIAVAFYLNPNVFFYIYRWLI</sequence>
<evidence type="ECO:0000256" key="1">
    <source>
        <dbReference type="SAM" id="Phobius"/>
    </source>
</evidence>
<evidence type="ECO:0000313" key="3">
    <source>
        <dbReference type="Proteomes" id="UP000003786"/>
    </source>
</evidence>
<dbReference type="GeneID" id="20714850"/>
<dbReference type="AlphaFoldDB" id="J4C8A9"/>